<reference evidence="4" key="3">
    <citation type="submission" date="2025-09" db="UniProtKB">
        <authorList>
            <consortium name="Ensembl"/>
        </authorList>
    </citation>
    <scope>IDENTIFICATION</scope>
</reference>
<dbReference type="eggNOG" id="KOG3085">
    <property type="taxonomic scope" value="Eukaryota"/>
</dbReference>
<dbReference type="SFLD" id="SFLDG01129">
    <property type="entry name" value="C1.5:_HAD__Beta-PGM__Phosphata"/>
    <property type="match status" value="1"/>
</dbReference>
<dbReference type="HOGENOM" id="CLU_045011_8_2_1"/>
<dbReference type="SUPFAM" id="SSF56784">
    <property type="entry name" value="HAD-like"/>
    <property type="match status" value="1"/>
</dbReference>
<dbReference type="AlphaFoldDB" id="W5NIJ9"/>
<sequence>MGSNGLKAILFDLDNTLIDTAGVGKIAIQKVHRLLKDTFGHEDHIGEICDRFKLKLLHESFDPTVSSIDDVRTSYWDQAIREIKGTSPSSTLAPACYELWKTTRLQHLAVPDPVRGTLEELRKKYKLLLLTNGDSQTQREKIEAVQCGDLFDAVVVGGEHPEQKPALSIFLHCFDILAVKPSECIMVGDSLDTDIQGGSTAGVRATVWVSANDRPASAVTPDYTIATVLELPRILEEINIKFKSCK</sequence>
<evidence type="ECO:0000313" key="4">
    <source>
        <dbReference type="Ensembl" id="ENSLOCP00000020458.1"/>
    </source>
</evidence>
<dbReference type="Proteomes" id="UP000018468">
    <property type="component" value="Linkage group LG16"/>
</dbReference>
<organism evidence="4 5">
    <name type="scientific">Lepisosteus oculatus</name>
    <name type="common">Spotted gar</name>
    <dbReference type="NCBI Taxonomy" id="7918"/>
    <lineage>
        <taxon>Eukaryota</taxon>
        <taxon>Metazoa</taxon>
        <taxon>Chordata</taxon>
        <taxon>Craniata</taxon>
        <taxon>Vertebrata</taxon>
        <taxon>Euteleostomi</taxon>
        <taxon>Actinopterygii</taxon>
        <taxon>Neopterygii</taxon>
        <taxon>Holostei</taxon>
        <taxon>Semionotiformes</taxon>
        <taxon>Lepisosteidae</taxon>
        <taxon>Lepisosteus</taxon>
    </lineage>
</organism>
<name>W5NIJ9_LEPOC</name>
<accession>W5NIJ9</accession>
<evidence type="ECO:0000256" key="1">
    <source>
        <dbReference type="ARBA" id="ARBA00001946"/>
    </source>
</evidence>
<dbReference type="Gene3D" id="1.20.120.710">
    <property type="entry name" value="Haloacid dehalogenase hydrolase-like domain"/>
    <property type="match status" value="1"/>
</dbReference>
<dbReference type="EMBL" id="AHAT01001709">
    <property type="status" value="NOT_ANNOTATED_CDS"/>
    <property type="molecule type" value="Genomic_DNA"/>
</dbReference>
<evidence type="ECO:0000313" key="5">
    <source>
        <dbReference type="Proteomes" id="UP000018468"/>
    </source>
</evidence>
<reference evidence="4" key="2">
    <citation type="submission" date="2025-08" db="UniProtKB">
        <authorList>
            <consortium name="Ensembl"/>
        </authorList>
    </citation>
    <scope>IDENTIFICATION</scope>
</reference>
<dbReference type="Pfam" id="PF00702">
    <property type="entry name" value="Hydrolase"/>
    <property type="match status" value="1"/>
</dbReference>
<dbReference type="InterPro" id="IPR011950">
    <property type="entry name" value="HAD-SF_hydro_IA_CTE7"/>
</dbReference>
<dbReference type="STRING" id="7918.ENSLOCP00000020458"/>
<dbReference type="GO" id="GO:0046380">
    <property type="term" value="P:N-acetylneuraminate biosynthetic process"/>
    <property type="evidence" value="ECO:0000318"/>
    <property type="project" value="GO_Central"/>
</dbReference>
<dbReference type="InterPro" id="IPR036412">
    <property type="entry name" value="HAD-like_sf"/>
</dbReference>
<dbReference type="OMA" id="TYHNVKF"/>
<dbReference type="GO" id="GO:0050124">
    <property type="term" value="F:N-acylneuraminate-9-phosphatase activity"/>
    <property type="evidence" value="ECO:0000318"/>
    <property type="project" value="GO_Central"/>
</dbReference>
<evidence type="ECO:0000256" key="3">
    <source>
        <dbReference type="ARBA" id="ARBA00022842"/>
    </source>
</evidence>
<reference evidence="5" key="1">
    <citation type="submission" date="2011-12" db="EMBL/GenBank/DDBJ databases">
        <title>The Draft Genome of Lepisosteus oculatus.</title>
        <authorList>
            <consortium name="The Broad Institute Genome Assembly &amp; Analysis Group"/>
            <consortium name="Computational R&amp;D Group"/>
            <consortium name="and Sequencing Platform"/>
            <person name="Di Palma F."/>
            <person name="Alfoldi J."/>
            <person name="Johnson J."/>
            <person name="Berlin A."/>
            <person name="Gnerre S."/>
            <person name="Jaffe D."/>
            <person name="MacCallum I."/>
            <person name="Young S."/>
            <person name="Walker B.J."/>
            <person name="Lander E.S."/>
            <person name="Lindblad-Toh K."/>
        </authorList>
    </citation>
    <scope>NUCLEOTIDE SEQUENCE [LARGE SCALE GENOMIC DNA]</scope>
</reference>
<dbReference type="PANTHER" id="PTHR46470:SF3">
    <property type="entry name" value="N-ACYLNEURAMINATE-9-PHOSPHATASE"/>
    <property type="match status" value="1"/>
</dbReference>
<dbReference type="InterPro" id="IPR023214">
    <property type="entry name" value="HAD_sf"/>
</dbReference>
<keyword evidence="2" id="KW-0378">Hydrolase</keyword>
<dbReference type="PANTHER" id="PTHR46470">
    <property type="entry name" value="N-ACYLNEURAMINATE-9-PHOSPHATASE"/>
    <property type="match status" value="1"/>
</dbReference>
<protein>
    <submittedName>
        <fullName evidence="4">N-acetylneuraminic acid phosphatase</fullName>
    </submittedName>
</protein>
<keyword evidence="5" id="KW-1185">Reference proteome</keyword>
<dbReference type="InterPro" id="IPR006439">
    <property type="entry name" value="HAD-SF_hydro_IA"/>
</dbReference>
<dbReference type="InterPro" id="IPR051400">
    <property type="entry name" value="HAD-like_hydrolase"/>
</dbReference>
<dbReference type="InParanoid" id="W5NIJ9"/>
<dbReference type="Ensembl" id="ENSLOCT00000020493.1">
    <property type="protein sequence ID" value="ENSLOCP00000020458.1"/>
    <property type="gene ID" value="ENSLOCG00000016565.1"/>
</dbReference>
<dbReference type="GeneTree" id="ENSGT00390000003094"/>
<comment type="cofactor">
    <cofactor evidence="1">
        <name>Mg(2+)</name>
        <dbReference type="ChEBI" id="CHEBI:18420"/>
    </cofactor>
</comment>
<dbReference type="Bgee" id="ENSLOCG00000016565">
    <property type="expression patterns" value="Expressed in pharyngeal gill and 11 other cell types or tissues"/>
</dbReference>
<dbReference type="NCBIfam" id="TIGR02253">
    <property type="entry name" value="CTE7"/>
    <property type="match status" value="1"/>
</dbReference>
<dbReference type="NCBIfam" id="TIGR01549">
    <property type="entry name" value="HAD-SF-IA-v1"/>
    <property type="match status" value="1"/>
</dbReference>
<dbReference type="SFLD" id="SFLDS00003">
    <property type="entry name" value="Haloacid_Dehalogenase"/>
    <property type="match status" value="1"/>
</dbReference>
<keyword evidence="3" id="KW-0460">Magnesium</keyword>
<dbReference type="Gene3D" id="3.40.50.1000">
    <property type="entry name" value="HAD superfamily/HAD-like"/>
    <property type="match status" value="1"/>
</dbReference>
<evidence type="ECO:0000256" key="2">
    <source>
        <dbReference type="ARBA" id="ARBA00022801"/>
    </source>
</evidence>
<proteinExistence type="predicted"/>